<evidence type="ECO:0000313" key="2">
    <source>
        <dbReference type="Proteomes" id="UP000798662"/>
    </source>
</evidence>
<dbReference type="EMBL" id="CM020618">
    <property type="protein sequence ID" value="KAK1858221.1"/>
    <property type="molecule type" value="Genomic_DNA"/>
</dbReference>
<comment type="caution">
    <text evidence="1">The sequence shown here is derived from an EMBL/GenBank/DDBJ whole genome shotgun (WGS) entry which is preliminary data.</text>
</comment>
<accession>A0ACC3BKE9</accession>
<organism evidence="1 2">
    <name type="scientific">Pyropia yezoensis</name>
    <name type="common">Susabi-nori</name>
    <name type="synonym">Porphyra yezoensis</name>
    <dbReference type="NCBI Taxonomy" id="2788"/>
    <lineage>
        <taxon>Eukaryota</taxon>
        <taxon>Rhodophyta</taxon>
        <taxon>Bangiophyceae</taxon>
        <taxon>Bangiales</taxon>
        <taxon>Bangiaceae</taxon>
        <taxon>Pyropia</taxon>
    </lineage>
</organism>
<sequence>MPPSIVHRLLIYDRPPAATCVYERVLPPPPPLPPAVGVPPSADAAAAAAAAAAVPADTLRDVVHVFSQFSRDVGGGEVQRLVFRRPPPPLGDGSVQWAPEPDEPLLSSAWPSLSLTTTTADAFLVIALDNAAVPPTPAPAYGGPPAAADPPDAVSAFVAAVAAEGSLSGK</sequence>
<dbReference type="Proteomes" id="UP000798662">
    <property type="component" value="Chromosome 1"/>
</dbReference>
<keyword evidence="2" id="KW-1185">Reference proteome</keyword>
<evidence type="ECO:0000313" key="1">
    <source>
        <dbReference type="EMBL" id="KAK1858221.1"/>
    </source>
</evidence>
<name>A0ACC3BKE9_PYRYE</name>
<protein>
    <submittedName>
        <fullName evidence="1">Uncharacterized protein</fullName>
    </submittedName>
</protein>
<reference evidence="1" key="1">
    <citation type="submission" date="2019-11" db="EMBL/GenBank/DDBJ databases">
        <title>Nori genome reveals adaptations in red seaweeds to the harsh intertidal environment.</title>
        <authorList>
            <person name="Wang D."/>
            <person name="Mao Y."/>
        </authorList>
    </citation>
    <scope>NUCLEOTIDE SEQUENCE</scope>
    <source>
        <tissue evidence="1">Gametophyte</tissue>
    </source>
</reference>
<gene>
    <name evidence="1" type="ORF">I4F81_000832</name>
</gene>
<proteinExistence type="predicted"/>